<organism evidence="1 2">
    <name type="scientific">Staurois parvus</name>
    <dbReference type="NCBI Taxonomy" id="386267"/>
    <lineage>
        <taxon>Eukaryota</taxon>
        <taxon>Metazoa</taxon>
        <taxon>Chordata</taxon>
        <taxon>Craniata</taxon>
        <taxon>Vertebrata</taxon>
        <taxon>Euteleostomi</taxon>
        <taxon>Amphibia</taxon>
        <taxon>Batrachia</taxon>
        <taxon>Anura</taxon>
        <taxon>Neobatrachia</taxon>
        <taxon>Ranoidea</taxon>
        <taxon>Ranidae</taxon>
        <taxon>Staurois</taxon>
    </lineage>
</organism>
<name>A0ABN9AU40_9NEOB</name>
<evidence type="ECO:0000313" key="2">
    <source>
        <dbReference type="Proteomes" id="UP001162483"/>
    </source>
</evidence>
<reference evidence="1" key="1">
    <citation type="submission" date="2023-05" db="EMBL/GenBank/DDBJ databases">
        <authorList>
            <person name="Stuckert A."/>
        </authorList>
    </citation>
    <scope>NUCLEOTIDE SEQUENCE</scope>
</reference>
<accession>A0ABN9AU40</accession>
<dbReference type="EMBL" id="CATNWA010001013">
    <property type="protein sequence ID" value="CAI9538852.1"/>
    <property type="molecule type" value="Genomic_DNA"/>
</dbReference>
<comment type="caution">
    <text evidence="1">The sequence shown here is derived from an EMBL/GenBank/DDBJ whole genome shotgun (WGS) entry which is preliminary data.</text>
</comment>
<gene>
    <name evidence="1" type="ORF">SPARVUS_LOCUS1493171</name>
</gene>
<keyword evidence="2" id="KW-1185">Reference proteome</keyword>
<evidence type="ECO:0000313" key="1">
    <source>
        <dbReference type="EMBL" id="CAI9538852.1"/>
    </source>
</evidence>
<sequence length="60" mass="6923">MQSGKYHSLATAKSRHVYWIARQRSMINQSREHSALESRGNWLSCFCSQLLALCYNTTNS</sequence>
<protein>
    <submittedName>
        <fullName evidence="1">Uncharacterized protein</fullName>
    </submittedName>
</protein>
<proteinExistence type="predicted"/>
<dbReference type="Proteomes" id="UP001162483">
    <property type="component" value="Unassembled WGS sequence"/>
</dbReference>